<dbReference type="Proteomes" id="UP000694844">
    <property type="component" value="Chromosome 5"/>
</dbReference>
<proteinExistence type="inferred from homology"/>
<name>A0A8B8EP85_CRAVI</name>
<comment type="similarity">
    <text evidence="1">Belongs to the arrestin family.</text>
</comment>
<dbReference type="OrthoDB" id="2333384at2759"/>
<dbReference type="PANTHER" id="PTHR11188">
    <property type="entry name" value="ARRESTIN DOMAIN CONTAINING PROTEIN"/>
    <property type="match status" value="1"/>
</dbReference>
<dbReference type="AlphaFoldDB" id="A0A8B8EP85"/>
<evidence type="ECO:0000256" key="1">
    <source>
        <dbReference type="ARBA" id="ARBA00005298"/>
    </source>
</evidence>
<evidence type="ECO:0000313" key="4">
    <source>
        <dbReference type="Proteomes" id="UP000694844"/>
    </source>
</evidence>
<feature type="region of interest" description="Disordered" evidence="2">
    <location>
        <begin position="399"/>
        <end position="420"/>
    </location>
</feature>
<dbReference type="SUPFAM" id="SSF81296">
    <property type="entry name" value="E set domains"/>
    <property type="match status" value="2"/>
</dbReference>
<sequence length="420" mass="46994">MKIQKFEILVDGQSSRNIVVLSGTSLSGTVYVHVSQSLKIQSISLYILGKAKCKFDRRSDNDKREFAAKETYLNYKLYLFGGGQAAAQTLEAGEHVYPFVINLQPYGELPSSFEGRKGYVRYTLQGQIARPWKPAETLLLPFTVINHLDLNTFHDAVMPIMQYRRQEISGCCCSEGEIVVQMKVNKSGFVPGEPIVMEMDINNKSESPVQAWTVELIQDVTYTGFSNSLFSSGNPKFKTKSETYPLYVNQSLQVDRGQQQVYSVAMPVPSLPPSYLKGCNIIDIQYTLTFRISTGWNKISLDSRVIIGSIPIRNITPQMTQPVPTAPEVQNYPELTGHQDTWMSTPYPDAPPSYSECVSGPVRLEGGEGDDDEENPVPQANWTPAYPVYDYTHQINQVNDQGGLPSAPPAYDEIQFSQIR</sequence>
<dbReference type="InterPro" id="IPR014752">
    <property type="entry name" value="Arrestin-like_C"/>
</dbReference>
<dbReference type="SMART" id="SM01017">
    <property type="entry name" value="Arrestin_C"/>
    <property type="match status" value="1"/>
</dbReference>
<evidence type="ECO:0000259" key="3">
    <source>
        <dbReference type="SMART" id="SM01017"/>
    </source>
</evidence>
<dbReference type="PANTHER" id="PTHR11188:SF176">
    <property type="entry name" value="ARRESTIN DOMAIN-CONTAINING PROTEIN 1"/>
    <property type="match status" value="1"/>
</dbReference>
<dbReference type="InterPro" id="IPR011022">
    <property type="entry name" value="Arrestin_C-like"/>
</dbReference>
<feature type="domain" description="Arrestin C-terminal-like" evidence="3">
    <location>
        <begin position="174"/>
        <end position="312"/>
    </location>
</feature>
<accession>A0A8B8EP85</accession>
<reference evidence="5" key="1">
    <citation type="submission" date="2025-08" db="UniProtKB">
        <authorList>
            <consortium name="RefSeq"/>
        </authorList>
    </citation>
    <scope>IDENTIFICATION</scope>
    <source>
        <tissue evidence="5">Whole sample</tissue>
    </source>
</reference>
<keyword evidence="4" id="KW-1185">Reference proteome</keyword>
<organism evidence="4 5">
    <name type="scientific">Crassostrea virginica</name>
    <name type="common">Eastern oyster</name>
    <dbReference type="NCBI Taxonomy" id="6565"/>
    <lineage>
        <taxon>Eukaryota</taxon>
        <taxon>Metazoa</taxon>
        <taxon>Spiralia</taxon>
        <taxon>Lophotrochozoa</taxon>
        <taxon>Mollusca</taxon>
        <taxon>Bivalvia</taxon>
        <taxon>Autobranchia</taxon>
        <taxon>Pteriomorphia</taxon>
        <taxon>Ostreida</taxon>
        <taxon>Ostreoidea</taxon>
        <taxon>Ostreidae</taxon>
        <taxon>Crassostrea</taxon>
    </lineage>
</organism>
<gene>
    <name evidence="5" type="primary">LOC111135724</name>
</gene>
<dbReference type="RefSeq" id="XP_022341736.1">
    <property type="nucleotide sequence ID" value="XM_022486028.1"/>
</dbReference>
<dbReference type="Pfam" id="PF02752">
    <property type="entry name" value="Arrestin_C"/>
    <property type="match status" value="1"/>
</dbReference>
<evidence type="ECO:0000256" key="2">
    <source>
        <dbReference type="SAM" id="MobiDB-lite"/>
    </source>
</evidence>
<dbReference type="GO" id="GO:0015031">
    <property type="term" value="P:protein transport"/>
    <property type="evidence" value="ECO:0007669"/>
    <property type="project" value="TreeGrafter"/>
</dbReference>
<dbReference type="InterPro" id="IPR014756">
    <property type="entry name" value="Ig_E-set"/>
</dbReference>
<dbReference type="Pfam" id="PF00339">
    <property type="entry name" value="Arrestin_N"/>
    <property type="match status" value="1"/>
</dbReference>
<dbReference type="InterPro" id="IPR011021">
    <property type="entry name" value="Arrestin-like_N"/>
</dbReference>
<dbReference type="GO" id="GO:0005737">
    <property type="term" value="C:cytoplasm"/>
    <property type="evidence" value="ECO:0007669"/>
    <property type="project" value="TreeGrafter"/>
</dbReference>
<feature type="region of interest" description="Disordered" evidence="2">
    <location>
        <begin position="348"/>
        <end position="382"/>
    </location>
</feature>
<dbReference type="InterPro" id="IPR050357">
    <property type="entry name" value="Arrestin_domain-protein"/>
</dbReference>
<dbReference type="KEGG" id="cvn:111135724"/>
<evidence type="ECO:0000313" key="5">
    <source>
        <dbReference type="RefSeq" id="XP_022341736.1"/>
    </source>
</evidence>
<dbReference type="Gene3D" id="2.60.40.640">
    <property type="match status" value="2"/>
</dbReference>
<protein>
    <submittedName>
        <fullName evidence="5">Arrestin domain-containing protein 3-like</fullName>
    </submittedName>
</protein>
<dbReference type="GeneID" id="111135724"/>